<dbReference type="PANTHER" id="PTHR12428">
    <property type="entry name" value="OXA1"/>
    <property type="match status" value="1"/>
</dbReference>
<keyword evidence="7" id="KW-1185">Reference proteome</keyword>
<dbReference type="GO" id="GO:0032979">
    <property type="term" value="P:protein insertion into mitochondrial inner membrane from matrix"/>
    <property type="evidence" value="ECO:0007669"/>
    <property type="project" value="TreeGrafter"/>
</dbReference>
<dbReference type="GO" id="GO:0005743">
    <property type="term" value="C:mitochondrial inner membrane"/>
    <property type="evidence" value="ECO:0007669"/>
    <property type="project" value="TreeGrafter"/>
</dbReference>
<evidence type="ECO:0000256" key="2">
    <source>
        <dbReference type="ARBA" id="ARBA00022692"/>
    </source>
</evidence>
<dbReference type="InterPro" id="IPR001708">
    <property type="entry name" value="YidC/ALB3/OXA1/COX18"/>
</dbReference>
<comment type="subcellular location">
    <subcellularLocation>
        <location evidence="1">Membrane</location>
        <topology evidence="1">Multi-pass membrane protein</topology>
    </subcellularLocation>
</comment>
<evidence type="ECO:0000313" key="7">
    <source>
        <dbReference type="Proteomes" id="UP001430356"/>
    </source>
</evidence>
<evidence type="ECO:0000256" key="1">
    <source>
        <dbReference type="ARBA" id="ARBA00004141"/>
    </source>
</evidence>
<comment type="caution">
    <text evidence="6">The sequence shown here is derived from an EMBL/GenBank/DDBJ whole genome shotgun (WGS) entry which is preliminary data.</text>
</comment>
<name>A0AAW0F2T8_9TRYP</name>
<sequence length="555" mass="57929">MLRCYRTPLPAGLAASTTVQRCRGSTRASNAHEASAVAAEAPSVGAVAAPLDGASPTYLDYMERLWSSKWFGTVDASTAAAAAAAAASTAHTASADASLAAHVFFCCQQATGLEAGTLLLLAGAATRLATLVASLYGERAGARMRLALPELKKPQEDFNRVYFKDHASAMEVQVAASVLKSHRRAVFRKYGTSNLRCVASLGMAPVVMTGLFHASALCENAALGVGASSYLWCGALAFPDPLLLLPMATCAITLLNFELSLASEVKTGWMRNVVWGARLGCLCVVPVVSSFRAGVCLYLVGMNMAGLLQPLLLRSVAVRRRLRFPSAEELAAAAAAPPPPRRSAPTPSAAAGDRVAQWRERIAAAVAPAAAGGSVSASASAKSGDVAENDVLQASMSVQFPYLSHLLNPQVDEHQDLFAKAPSKQSKPDFSRRAAPAAAAATATSGAARSASSTHGSRYARGTNPLMPEVPLHHHRAPRPSTSHAGTHEGGGGDGHHTSSEEVATAARRVPRSKGSTFASSGWRSSQLSFEEDDFIPAYADSRATHSPPMPPRPK</sequence>
<accession>A0AAW0F2T8</accession>
<dbReference type="Proteomes" id="UP001430356">
    <property type="component" value="Unassembled WGS sequence"/>
</dbReference>
<keyword evidence="4" id="KW-0472">Membrane</keyword>
<reference evidence="6 7" key="1">
    <citation type="journal article" date="2021" name="MBio">
        <title>A New Model Trypanosomatid, Novymonas esmeraldas: Genomic Perception of Its 'Candidatus Pandoraea novymonadis' Endosymbiont.</title>
        <authorList>
            <person name="Zakharova A."/>
            <person name="Saura A."/>
            <person name="Butenko A."/>
            <person name="Podesvova L."/>
            <person name="Warmusova S."/>
            <person name="Kostygov A.Y."/>
            <person name="Nenarokova A."/>
            <person name="Lukes J."/>
            <person name="Opperdoes F.R."/>
            <person name="Yurchenko V."/>
        </authorList>
    </citation>
    <scope>NUCLEOTIDE SEQUENCE [LARGE SCALE GENOMIC DNA]</scope>
    <source>
        <strain evidence="6 7">E262AT.01</strain>
    </source>
</reference>
<feature type="compositionally biased region" description="Polar residues" evidence="5">
    <location>
        <begin position="514"/>
        <end position="529"/>
    </location>
</feature>
<dbReference type="GO" id="GO:0032977">
    <property type="term" value="F:membrane insertase activity"/>
    <property type="evidence" value="ECO:0007669"/>
    <property type="project" value="InterPro"/>
</dbReference>
<dbReference type="EMBL" id="JAECZO010000009">
    <property type="protein sequence ID" value="KAK7200890.1"/>
    <property type="molecule type" value="Genomic_DNA"/>
</dbReference>
<gene>
    <name evidence="6" type="ORF">NESM_000147800</name>
</gene>
<feature type="compositionally biased region" description="Low complexity" evidence="5">
    <location>
        <begin position="433"/>
        <end position="454"/>
    </location>
</feature>
<evidence type="ECO:0000256" key="5">
    <source>
        <dbReference type="SAM" id="MobiDB-lite"/>
    </source>
</evidence>
<dbReference type="PANTHER" id="PTHR12428:SF65">
    <property type="entry name" value="CYTOCHROME C OXIDASE ASSEMBLY PROTEIN COX18, MITOCHONDRIAL"/>
    <property type="match status" value="1"/>
</dbReference>
<proteinExistence type="predicted"/>
<protein>
    <submittedName>
        <fullName evidence="6">60Kd inner membrane protein</fullName>
    </submittedName>
</protein>
<evidence type="ECO:0000256" key="4">
    <source>
        <dbReference type="ARBA" id="ARBA00023136"/>
    </source>
</evidence>
<keyword evidence="2" id="KW-0812">Transmembrane</keyword>
<evidence type="ECO:0000313" key="6">
    <source>
        <dbReference type="EMBL" id="KAK7200890.1"/>
    </source>
</evidence>
<feature type="region of interest" description="Disordered" evidence="5">
    <location>
        <begin position="420"/>
        <end position="529"/>
    </location>
</feature>
<evidence type="ECO:0000256" key="3">
    <source>
        <dbReference type="ARBA" id="ARBA00022989"/>
    </source>
</evidence>
<organism evidence="6 7">
    <name type="scientific">Novymonas esmeraldas</name>
    <dbReference type="NCBI Taxonomy" id="1808958"/>
    <lineage>
        <taxon>Eukaryota</taxon>
        <taxon>Discoba</taxon>
        <taxon>Euglenozoa</taxon>
        <taxon>Kinetoplastea</taxon>
        <taxon>Metakinetoplastina</taxon>
        <taxon>Trypanosomatida</taxon>
        <taxon>Trypanosomatidae</taxon>
        <taxon>Novymonas</taxon>
    </lineage>
</organism>
<keyword evidence="3" id="KW-1133">Transmembrane helix</keyword>
<dbReference type="AlphaFoldDB" id="A0AAW0F2T8"/>